<feature type="transmembrane region" description="Helical" evidence="1">
    <location>
        <begin position="124"/>
        <end position="148"/>
    </location>
</feature>
<sequence length="160" mass="16827">MSKSSDIIAGAVFLTLGVLLIFVLIPVGVDEPRKVPFAAASPSYYPKLIGYVIGLLGAGILVQGLRRAPDDTPSVGFAPYAKVPVAMGIMAVFYLLLPFLGFILGAMLALCALMLLAGERSPKVLGLVSVLLPIGLYLFFAKVAGIPIPSGPLEPYLIRI</sequence>
<feature type="transmembrane region" description="Helical" evidence="1">
    <location>
        <begin position="6"/>
        <end position="27"/>
    </location>
</feature>
<evidence type="ECO:0000313" key="3">
    <source>
        <dbReference type="EMBL" id="SPJ30006.1"/>
    </source>
</evidence>
<protein>
    <recommendedName>
        <fullName evidence="2">DUF1468 domain-containing protein</fullName>
    </recommendedName>
</protein>
<gene>
    <name evidence="3" type="ORF">TRM7615_03533</name>
</gene>
<evidence type="ECO:0000259" key="2">
    <source>
        <dbReference type="Pfam" id="PF07331"/>
    </source>
</evidence>
<feature type="domain" description="DUF1468" evidence="2">
    <location>
        <begin position="8"/>
        <end position="149"/>
    </location>
</feature>
<evidence type="ECO:0000313" key="4">
    <source>
        <dbReference type="Proteomes" id="UP000244898"/>
    </source>
</evidence>
<keyword evidence="1" id="KW-0472">Membrane</keyword>
<dbReference type="Proteomes" id="UP000244898">
    <property type="component" value="Unassembled WGS sequence"/>
</dbReference>
<dbReference type="InterPro" id="IPR009936">
    <property type="entry name" value="DUF1468"/>
</dbReference>
<feature type="transmembrane region" description="Helical" evidence="1">
    <location>
        <begin position="85"/>
        <end position="117"/>
    </location>
</feature>
<keyword evidence="1" id="KW-1133">Transmembrane helix</keyword>
<dbReference type="EMBL" id="ONZG01000009">
    <property type="protein sequence ID" value="SPJ30006.1"/>
    <property type="molecule type" value="Genomic_DNA"/>
</dbReference>
<dbReference type="RefSeq" id="WP_108789876.1">
    <property type="nucleotide sequence ID" value="NZ_ONZG01000009.1"/>
</dbReference>
<dbReference type="AlphaFoldDB" id="A0A2R8CC77"/>
<accession>A0A2R8CC77</accession>
<organism evidence="3 4">
    <name type="scientific">Falsiruegeria mediterranea M17</name>
    <dbReference type="NCBI Taxonomy" id="1200281"/>
    <lineage>
        <taxon>Bacteria</taxon>
        <taxon>Pseudomonadati</taxon>
        <taxon>Pseudomonadota</taxon>
        <taxon>Alphaproteobacteria</taxon>
        <taxon>Rhodobacterales</taxon>
        <taxon>Roseobacteraceae</taxon>
        <taxon>Falsiruegeria</taxon>
    </lineage>
</organism>
<dbReference type="Pfam" id="PF07331">
    <property type="entry name" value="TctB"/>
    <property type="match status" value="1"/>
</dbReference>
<keyword evidence="4" id="KW-1185">Reference proteome</keyword>
<feature type="transmembrane region" description="Helical" evidence="1">
    <location>
        <begin position="48"/>
        <end position="65"/>
    </location>
</feature>
<dbReference type="OrthoDB" id="7064868at2"/>
<evidence type="ECO:0000256" key="1">
    <source>
        <dbReference type="SAM" id="Phobius"/>
    </source>
</evidence>
<reference evidence="4" key="1">
    <citation type="submission" date="2018-03" db="EMBL/GenBank/DDBJ databases">
        <authorList>
            <person name="Rodrigo-Torres L."/>
            <person name="Arahal R. D."/>
            <person name="Lucena T."/>
        </authorList>
    </citation>
    <scope>NUCLEOTIDE SEQUENCE [LARGE SCALE GENOMIC DNA]</scope>
    <source>
        <strain evidence="4">CECT 7615</strain>
    </source>
</reference>
<name>A0A2R8CC77_9RHOB</name>
<keyword evidence="1" id="KW-0812">Transmembrane</keyword>
<proteinExistence type="predicted"/>